<evidence type="ECO:0000259" key="6">
    <source>
        <dbReference type="SMART" id="SM00382"/>
    </source>
</evidence>
<evidence type="ECO:0000256" key="5">
    <source>
        <dbReference type="SAM" id="MobiDB-lite"/>
    </source>
</evidence>
<feature type="coiled-coil region" evidence="4">
    <location>
        <begin position="176"/>
        <end position="233"/>
    </location>
</feature>
<sequence length="502" mass="56754">MTMARKSPRPKSQQPESRVILVDLTRADWKPIDPRKRSVEVEQCIAFLSERIRGQPKGIEAIADAYELYLSGEQDPRYPICKFLFLGPSGTGKTQLVRTFALFLFGDESAMTRIDCSEYVHRADVTRLLGSSPGYIRSDEIPILAQQRLDYPAWKALHEPRLRQLRSQQQAVENARPKKEKDLKDAQRALRQAATEAARRKLQNEVTQLASELQRIESERQAIEQEISQLVFRPGTRRYPSIVLFDEIEKGDPQLQHMLLQIMDYARVTVSLPQPQTYEGGRKKSGSGATNPGELQKRETTVFSHSFLFMTSNTGRKEIESLLAGRGTLGFAAPAKDAGAKRGQAVYEEAMRAARKTFGPEFRRRLDSTIVFQPLSDAVLVQIADDLVYRQGAQLMERRGILLIVTEGFKEYLVAEAKEHREEGASVMEHKLQSQMVKPINRMARSGEIRKGDVVLILMKDEDGKAHVAYVADERTRRAFARAEQSGAGTVEIRIKPEAETE</sequence>
<dbReference type="Proteomes" id="UP000177865">
    <property type="component" value="Unassembled WGS sequence"/>
</dbReference>
<gene>
    <name evidence="7" type="ORF">A2991_03015</name>
</gene>
<dbReference type="Gene3D" id="3.40.50.300">
    <property type="entry name" value="P-loop containing nucleotide triphosphate hydrolases"/>
    <property type="match status" value="2"/>
</dbReference>
<keyword evidence="2" id="KW-0067">ATP-binding</keyword>
<dbReference type="Gene3D" id="1.10.8.60">
    <property type="match status" value="1"/>
</dbReference>
<dbReference type="InterPro" id="IPR003959">
    <property type="entry name" value="ATPase_AAA_core"/>
</dbReference>
<dbReference type="InterPro" id="IPR050130">
    <property type="entry name" value="ClpA_ClpB"/>
</dbReference>
<evidence type="ECO:0000256" key="4">
    <source>
        <dbReference type="SAM" id="Coils"/>
    </source>
</evidence>
<accession>A0A1G2PX70</accession>
<keyword evidence="3" id="KW-0143">Chaperone</keyword>
<keyword evidence="1" id="KW-0547">Nucleotide-binding</keyword>
<organism evidence="7 8">
    <name type="scientific">Candidatus Terrybacteria bacterium RIFCSPLOWO2_01_FULL_58_14</name>
    <dbReference type="NCBI Taxonomy" id="1802369"/>
    <lineage>
        <taxon>Bacteria</taxon>
        <taxon>Candidatus Terryibacteriota</taxon>
    </lineage>
</organism>
<feature type="domain" description="AAA+ ATPase" evidence="6">
    <location>
        <begin position="79"/>
        <end position="337"/>
    </location>
</feature>
<proteinExistence type="predicted"/>
<dbReference type="GO" id="GO:0016887">
    <property type="term" value="F:ATP hydrolysis activity"/>
    <property type="evidence" value="ECO:0007669"/>
    <property type="project" value="InterPro"/>
</dbReference>
<dbReference type="SUPFAM" id="SSF52540">
    <property type="entry name" value="P-loop containing nucleoside triphosphate hydrolases"/>
    <property type="match status" value="1"/>
</dbReference>
<dbReference type="GO" id="GO:0005737">
    <property type="term" value="C:cytoplasm"/>
    <property type="evidence" value="ECO:0007669"/>
    <property type="project" value="TreeGrafter"/>
</dbReference>
<name>A0A1G2PX70_9BACT</name>
<evidence type="ECO:0000313" key="8">
    <source>
        <dbReference type="Proteomes" id="UP000177865"/>
    </source>
</evidence>
<dbReference type="SMART" id="SM00382">
    <property type="entry name" value="AAA"/>
    <property type="match status" value="1"/>
</dbReference>
<dbReference type="AlphaFoldDB" id="A0A1G2PX70"/>
<protein>
    <recommendedName>
        <fullName evidence="6">AAA+ ATPase domain-containing protein</fullName>
    </recommendedName>
</protein>
<feature type="region of interest" description="Disordered" evidence="5">
    <location>
        <begin position="275"/>
        <end position="296"/>
    </location>
</feature>
<evidence type="ECO:0000256" key="1">
    <source>
        <dbReference type="ARBA" id="ARBA00022741"/>
    </source>
</evidence>
<dbReference type="PANTHER" id="PTHR11638">
    <property type="entry name" value="ATP-DEPENDENT CLP PROTEASE"/>
    <property type="match status" value="1"/>
</dbReference>
<dbReference type="GO" id="GO:0034605">
    <property type="term" value="P:cellular response to heat"/>
    <property type="evidence" value="ECO:0007669"/>
    <property type="project" value="TreeGrafter"/>
</dbReference>
<dbReference type="PRINTS" id="PR00300">
    <property type="entry name" value="CLPPROTEASEA"/>
</dbReference>
<comment type="caution">
    <text evidence="7">The sequence shown here is derived from an EMBL/GenBank/DDBJ whole genome shotgun (WGS) entry which is preliminary data.</text>
</comment>
<reference evidence="7 8" key="1">
    <citation type="journal article" date="2016" name="Nat. Commun.">
        <title>Thousands of microbial genomes shed light on interconnected biogeochemical processes in an aquifer system.</title>
        <authorList>
            <person name="Anantharaman K."/>
            <person name="Brown C.T."/>
            <person name="Hug L.A."/>
            <person name="Sharon I."/>
            <person name="Castelle C.J."/>
            <person name="Probst A.J."/>
            <person name="Thomas B.C."/>
            <person name="Singh A."/>
            <person name="Wilkins M.J."/>
            <person name="Karaoz U."/>
            <person name="Brodie E.L."/>
            <person name="Williams K.H."/>
            <person name="Hubbard S.S."/>
            <person name="Banfield J.F."/>
        </authorList>
    </citation>
    <scope>NUCLEOTIDE SEQUENCE [LARGE SCALE GENOMIC DNA]</scope>
</reference>
<dbReference type="Pfam" id="PF07724">
    <property type="entry name" value="AAA_2"/>
    <property type="match status" value="2"/>
</dbReference>
<evidence type="ECO:0000256" key="3">
    <source>
        <dbReference type="ARBA" id="ARBA00023186"/>
    </source>
</evidence>
<dbReference type="GO" id="GO:0005524">
    <property type="term" value="F:ATP binding"/>
    <property type="evidence" value="ECO:0007669"/>
    <property type="project" value="UniProtKB-KW"/>
</dbReference>
<dbReference type="InterPro" id="IPR001270">
    <property type="entry name" value="ClpA/B"/>
</dbReference>
<dbReference type="Pfam" id="PF10431">
    <property type="entry name" value="ClpB_D2-small"/>
    <property type="match status" value="1"/>
</dbReference>
<dbReference type="EMBL" id="MHSZ01000032">
    <property type="protein sequence ID" value="OHA52369.1"/>
    <property type="molecule type" value="Genomic_DNA"/>
</dbReference>
<dbReference type="InterPro" id="IPR003593">
    <property type="entry name" value="AAA+_ATPase"/>
</dbReference>
<evidence type="ECO:0000313" key="7">
    <source>
        <dbReference type="EMBL" id="OHA52369.1"/>
    </source>
</evidence>
<dbReference type="InterPro" id="IPR027417">
    <property type="entry name" value="P-loop_NTPase"/>
</dbReference>
<dbReference type="InterPro" id="IPR019489">
    <property type="entry name" value="Clp_ATPase_C"/>
</dbReference>
<dbReference type="PANTHER" id="PTHR11638:SF18">
    <property type="entry name" value="HEAT SHOCK PROTEIN 104"/>
    <property type="match status" value="1"/>
</dbReference>
<keyword evidence="4" id="KW-0175">Coiled coil</keyword>
<evidence type="ECO:0000256" key="2">
    <source>
        <dbReference type="ARBA" id="ARBA00022840"/>
    </source>
</evidence>